<gene>
    <name evidence="2" type="ORF">LCGC14_0579030</name>
</gene>
<reference evidence="2" key="1">
    <citation type="journal article" date="2015" name="Nature">
        <title>Complex archaea that bridge the gap between prokaryotes and eukaryotes.</title>
        <authorList>
            <person name="Spang A."/>
            <person name="Saw J.H."/>
            <person name="Jorgensen S.L."/>
            <person name="Zaremba-Niedzwiedzka K."/>
            <person name="Martijn J."/>
            <person name="Lind A.E."/>
            <person name="van Eijk R."/>
            <person name="Schleper C."/>
            <person name="Guy L."/>
            <person name="Ettema T.J."/>
        </authorList>
    </citation>
    <scope>NUCLEOTIDE SEQUENCE</scope>
</reference>
<dbReference type="SUPFAM" id="SSF51126">
    <property type="entry name" value="Pectin lyase-like"/>
    <property type="match status" value="3"/>
</dbReference>
<protein>
    <recommendedName>
        <fullName evidence="3">Right handed beta helix domain-containing protein</fullName>
    </recommendedName>
</protein>
<dbReference type="InterPro" id="IPR006626">
    <property type="entry name" value="PbH1"/>
</dbReference>
<proteinExistence type="predicted"/>
<comment type="caution">
    <text evidence="2">The sequence shown here is derived from an EMBL/GenBank/DDBJ whole genome shotgun (WGS) entry which is preliminary data.</text>
</comment>
<dbReference type="SMART" id="SM00710">
    <property type="entry name" value="PbH1"/>
    <property type="match status" value="10"/>
</dbReference>
<sequence length="903" mass="94010">MDINKYDNQGLRGHQTEGSTAQTNGQVWFVNGNHGSAGNTADTGVGESWDLPFATINYAVSRCSNDAGDIIYVAPGHTEAIQDTSPLNQSGTVTDELCVDKTGVTIVGMGTGTNRPTITLSGATDATVEVRAGDVTLRNLLIVNNLANTVAMVQVNALADGLILENCEFRDSGAALECVLQINLATAADDITIRGCRFFNTAANDGNTACVFSIGATARLKIYDNLFRGDWQAPVIDLDAAVSTDTEVVDNLFNQLDAVVTSVIDLHGSTTGVVKGNHIHCPAGGSQVPITAAAVLVSDNWWSPNEGVDTQPILGSGGAGGSSLMKHFYVDSGTGVATNDGLSWATPLSLVDDAIGKCTGSNGDIVHVAAGHAEADMDGTAGQIFDVDVIGVTIIGEGSGDARPTFTFTTDATNGLVDVTVADCVLENLIFKCNIASQENMIKLSSSADDTVIRNCEFLEGGATPLTCIMLGGGDGQADNVLIEGCRFYMPTDGNQDNAVEVLFDMAGLVIKNNYILVNSDEAVIEFPAGGNASQDIRITGNTIINEQSGIHCIEIEQTALTVTGIIADNILVSTSRAAALQPNITNCYGNVWMAVGGSVRPVLLEGGDLTTPGQNVYVNSAHAQAVDDAAHGTSWDFPLAKIEYANANVVTANNNDVIHVGPGHEETISDSLFLDFDSAGVTVIGYGNGEDKPMVTFDHASAVVDVGAASVTIKNFLFRASVDGVAVGVDILAGFNHCRIIDCEFGEPEAGTDEFAIALQVNAVCDFTEISGCQFHAGAQAGVTAIKLTGANAFLNMHDNWVTGAYSGPPILGSGAAITDCDIYNNRIATSGGQDTFNLVAASTGFVRDNRIVVGAVTFAADLDIGNCWSMNNYMIADDDVGGAKCDHRYVAAASVTETADG</sequence>
<dbReference type="InterPro" id="IPR011050">
    <property type="entry name" value="Pectin_lyase_fold/virulence"/>
</dbReference>
<dbReference type="InterPro" id="IPR012334">
    <property type="entry name" value="Pectin_lyas_fold"/>
</dbReference>
<organism evidence="2">
    <name type="scientific">marine sediment metagenome</name>
    <dbReference type="NCBI Taxonomy" id="412755"/>
    <lineage>
        <taxon>unclassified sequences</taxon>
        <taxon>metagenomes</taxon>
        <taxon>ecological metagenomes</taxon>
    </lineage>
</organism>
<accession>A0A0F9RLX6</accession>
<evidence type="ECO:0008006" key="3">
    <source>
        <dbReference type="Google" id="ProtNLM"/>
    </source>
</evidence>
<dbReference type="Gene3D" id="2.160.20.10">
    <property type="entry name" value="Single-stranded right-handed beta-helix, Pectin lyase-like"/>
    <property type="match status" value="2"/>
</dbReference>
<dbReference type="AlphaFoldDB" id="A0A0F9RLX6"/>
<evidence type="ECO:0000313" key="2">
    <source>
        <dbReference type="EMBL" id="KKN55754.1"/>
    </source>
</evidence>
<evidence type="ECO:0000256" key="1">
    <source>
        <dbReference type="SAM" id="MobiDB-lite"/>
    </source>
</evidence>
<feature type="region of interest" description="Disordered" evidence="1">
    <location>
        <begin position="1"/>
        <end position="22"/>
    </location>
</feature>
<dbReference type="EMBL" id="LAZR01000873">
    <property type="protein sequence ID" value="KKN55754.1"/>
    <property type="molecule type" value="Genomic_DNA"/>
</dbReference>
<name>A0A0F9RLX6_9ZZZZ</name>